<dbReference type="PROSITE" id="PS00889">
    <property type="entry name" value="CNMP_BINDING_2"/>
    <property type="match status" value="2"/>
</dbReference>
<feature type="compositionally biased region" description="Basic and acidic residues" evidence="13">
    <location>
        <begin position="725"/>
        <end position="743"/>
    </location>
</feature>
<evidence type="ECO:0000256" key="5">
    <source>
        <dbReference type="ARBA" id="ARBA00022679"/>
    </source>
</evidence>
<evidence type="ECO:0000256" key="13">
    <source>
        <dbReference type="SAM" id="MobiDB-lite"/>
    </source>
</evidence>
<dbReference type="PROSITE" id="PS00888">
    <property type="entry name" value="CNMP_BINDING_1"/>
    <property type="match status" value="2"/>
</dbReference>
<feature type="compositionally biased region" description="Polar residues" evidence="13">
    <location>
        <begin position="18"/>
        <end position="30"/>
    </location>
</feature>
<dbReference type="InterPro" id="IPR018490">
    <property type="entry name" value="cNMP-bd_dom_sf"/>
</dbReference>
<dbReference type="CDD" id="cd00038">
    <property type="entry name" value="CAP_ED"/>
    <property type="match status" value="4"/>
</dbReference>
<evidence type="ECO:0000256" key="2">
    <source>
        <dbReference type="ARBA" id="ARBA00012428"/>
    </source>
</evidence>
<dbReference type="PROSITE" id="PS00108">
    <property type="entry name" value="PROTEIN_KINASE_ST"/>
    <property type="match status" value="2"/>
</dbReference>
<dbReference type="FunFam" id="1.10.510.10:FF:000210">
    <property type="entry name" value="Non-specific serine/threonine protein kinase"/>
    <property type="match status" value="1"/>
</dbReference>
<feature type="domain" description="Cyclic nucleotide-binding" evidence="15">
    <location>
        <begin position="1149"/>
        <end position="1264"/>
    </location>
</feature>
<dbReference type="InterPro" id="IPR015257">
    <property type="entry name" value="Maf1"/>
</dbReference>
<feature type="binding site" evidence="12">
    <location>
        <position position="1448"/>
    </location>
    <ligand>
        <name>ATP</name>
        <dbReference type="ChEBI" id="CHEBI:30616"/>
    </ligand>
</feature>
<keyword evidence="6 12" id="KW-0547">Nucleotide-binding</keyword>
<dbReference type="SUPFAM" id="SSF56112">
    <property type="entry name" value="Protein kinase-like (PK-like)"/>
    <property type="match status" value="2"/>
</dbReference>
<gene>
    <name evidence="17" type="ORF">QTG54_000241</name>
</gene>
<evidence type="ECO:0000259" key="14">
    <source>
        <dbReference type="PROSITE" id="PS50011"/>
    </source>
</evidence>
<dbReference type="Pfam" id="PF09174">
    <property type="entry name" value="Maf1"/>
    <property type="match status" value="1"/>
</dbReference>
<feature type="compositionally biased region" description="Polar residues" evidence="13">
    <location>
        <begin position="763"/>
        <end position="776"/>
    </location>
</feature>
<evidence type="ECO:0000256" key="8">
    <source>
        <dbReference type="ARBA" id="ARBA00022840"/>
    </source>
</evidence>
<evidence type="ECO:0000259" key="16">
    <source>
        <dbReference type="PROSITE" id="PS51285"/>
    </source>
</evidence>
<keyword evidence="18" id="KW-1185">Reference proteome</keyword>
<reference evidence="17" key="1">
    <citation type="submission" date="2023-06" db="EMBL/GenBank/DDBJ databases">
        <title>Survivors Of The Sea: Transcriptome response of Skeletonema marinoi to long-term dormancy.</title>
        <authorList>
            <person name="Pinder M.I.M."/>
            <person name="Kourtchenko O."/>
            <person name="Robertson E.K."/>
            <person name="Larsson T."/>
            <person name="Maumus F."/>
            <person name="Osuna-Cruz C.M."/>
            <person name="Vancaester E."/>
            <person name="Stenow R."/>
            <person name="Vandepoele K."/>
            <person name="Ploug H."/>
            <person name="Bruchert V."/>
            <person name="Godhe A."/>
            <person name="Topel M."/>
        </authorList>
    </citation>
    <scope>NUCLEOTIDE SEQUENCE</scope>
    <source>
        <strain evidence="17">R05AC</strain>
    </source>
</reference>
<evidence type="ECO:0000256" key="3">
    <source>
        <dbReference type="ARBA" id="ARBA00022527"/>
    </source>
</evidence>
<evidence type="ECO:0000256" key="1">
    <source>
        <dbReference type="ARBA" id="ARBA00006352"/>
    </source>
</evidence>
<dbReference type="Gene3D" id="3.40.1000.50">
    <property type="entry name" value="Repressor of RNA polymerase III transcription Maf1"/>
    <property type="match status" value="1"/>
</dbReference>
<feature type="domain" description="Cyclic nucleotide-binding" evidence="15">
    <location>
        <begin position="285"/>
        <end position="352"/>
    </location>
</feature>
<dbReference type="SMART" id="SM00100">
    <property type="entry name" value="cNMP"/>
    <property type="match status" value="4"/>
</dbReference>
<dbReference type="EMBL" id="JATAAI010000001">
    <property type="protein sequence ID" value="KAK1748302.1"/>
    <property type="molecule type" value="Genomic_DNA"/>
</dbReference>
<accession>A0AAD9DID1</accession>
<feature type="domain" description="Protein kinase" evidence="14">
    <location>
        <begin position="1415"/>
        <end position="1665"/>
    </location>
</feature>
<dbReference type="Proteomes" id="UP001224775">
    <property type="component" value="Unassembled WGS sequence"/>
</dbReference>
<dbReference type="PRINTS" id="PR00103">
    <property type="entry name" value="CAMPKINASE"/>
</dbReference>
<dbReference type="InterPro" id="IPR017441">
    <property type="entry name" value="Protein_kinase_ATP_BS"/>
</dbReference>
<dbReference type="GO" id="GO:0030553">
    <property type="term" value="F:cGMP binding"/>
    <property type="evidence" value="ECO:0007669"/>
    <property type="project" value="UniProtKB-KW"/>
</dbReference>
<protein>
    <recommendedName>
        <fullName evidence="2">cGMP-dependent protein kinase</fullName>
        <ecNumber evidence="2">2.7.11.12</ecNumber>
    </recommendedName>
</protein>
<dbReference type="PANTHER" id="PTHR24353:SF147">
    <property type="entry name" value="CGMP-DEPENDENT SERINE_THREONIN PROTEIN KINASE-RELATED"/>
    <property type="match status" value="1"/>
</dbReference>
<keyword evidence="4" id="KW-0140">cGMP</keyword>
<feature type="compositionally biased region" description="Low complexity" evidence="13">
    <location>
        <begin position="748"/>
        <end position="762"/>
    </location>
</feature>
<keyword evidence="8 12" id="KW-0067">ATP-binding</keyword>
<dbReference type="PROSITE" id="PS00107">
    <property type="entry name" value="PROTEIN_KINASE_ATP"/>
    <property type="match status" value="2"/>
</dbReference>
<feature type="region of interest" description="Disordered" evidence="13">
    <location>
        <begin position="1080"/>
        <end position="1102"/>
    </location>
</feature>
<dbReference type="Gene3D" id="3.30.200.20">
    <property type="entry name" value="Phosphorylase Kinase, domain 1"/>
    <property type="match status" value="2"/>
</dbReference>
<dbReference type="Gene3D" id="2.60.120.10">
    <property type="entry name" value="Jelly Rolls"/>
    <property type="match status" value="4"/>
</dbReference>
<evidence type="ECO:0000256" key="12">
    <source>
        <dbReference type="PROSITE-ProRule" id="PRU10141"/>
    </source>
</evidence>
<organism evidence="17 18">
    <name type="scientific">Skeletonema marinoi</name>
    <dbReference type="NCBI Taxonomy" id="267567"/>
    <lineage>
        <taxon>Eukaryota</taxon>
        <taxon>Sar</taxon>
        <taxon>Stramenopiles</taxon>
        <taxon>Ochrophyta</taxon>
        <taxon>Bacillariophyta</taxon>
        <taxon>Coscinodiscophyceae</taxon>
        <taxon>Thalassiosirophycidae</taxon>
        <taxon>Thalassiosirales</taxon>
        <taxon>Skeletonemataceae</taxon>
        <taxon>Skeletonema</taxon>
        <taxon>Skeletonema marinoi-dohrnii complex</taxon>
    </lineage>
</organism>
<sequence>MVDSGPKSVDGDGEHVATASTESSPPVAQQSEEMDSSMKLSESMMELDDADDHNQSGASLRPTRMSAVEDQEMGNKRQLESSRNMSHGTGGKKKDRGRKAIRAVAADLDYVHKVVPKSSDARELIYEAIKPNLLFRACSTEEMYDLVDAFEPQYVPMGSVVIQEGDEGDHFYVMEKGGVDVYEKDVHKCSLYSGIAFGEIALLYSCPRTATVQAKYDCKLWVINRRAFRGITAQHKKRRLEMKSDFLKKVKIHDKVLGDILKSSEINSMALATKVQKFKAGNAIVDVYINEKGARPIVTLQKGSFFGEKALLSSDTRTATCVASTDVKCMLIGREDFVLMLGNLQDLLDRSYIARDEALREKQEASPYPTTRRFNMDDYVIKRTLGVGAFGFVKLVQWKNSPKGKEDQWYALKCVSKQKIEQHKQQEKIKREEEIMKELIHPFIARLYAGMEDEKGKYFLMEALCGGELCELLYNETQFSERWSLFYSASVLSAFGHMHERKIAYRDLKPENLVLDTLGYVKIVDFGLAKKVKSGQTYTFCGTPDYLAPEVILNEGYDWGVDYWGLGVLIYEMTAGVAPFYAESPMETYEKALSGHVHMPTHFSRSAANLIKKLLHTSQAKRLGRTVGGATTVMCHPWFSNFDWDALMECRLKPPYLPDAKDPDDNSTNYEEEQEGDKKTAYQVGENYAHEMEKLNEAVESMKRERRISGGEGSELLEEGGAARAVEEQRVKEEQVKQQQSERKKTRATTNTTGPSTPSSRRYISNRTESSSSLMAGTTWGSGGGEDDSNTHPLIPQPSLYQSSFGEGNSKSSSSLPTIAPRRLVTDLILTLNASFPDYDFGDARPSDFCTLPVPEAMRRINDQLSEFAATTDRGQDFLPRFWSSMDDVVLGLKDAEVYSYAPQAGDDDPLEFLTMSMAGGNEAGDGNFLPTTTATTNNSGSRFVSGDALNCLDTSTVLSLPDRIPTSKADDSAHVTLWSMNYFFVSGNKKRIVLFACVECIGNQGDGSGDDDVVDDYEYGENDVVFDEARRGKRQEEKEGEYNYPLRSVIGSPSPLESFSVAGDESVSVMVEDYGVDMDGGDEDQGENDFDTGALGTSTRKKHVKRKGARHAIQASVAAFDAPYQIKVFPKPEEARRLIHDALMPNLLFRACSSEELYELVDVFRPKRCPRHVDIIREGSEGDGFYVMEKGQVDVFEKDAYKCSLQRGHGFGEIALLYSCPRTATVRAKEECELWMLDRQAFREITARHKRNRLNMKMSLLAKVKIDGRTIGQIMKRSEMHSMALASKFESYPKGTTIVRQGESGDAFYMIETGEVDVYIKEKGNKPLVTLKSGDFFGEKALLSSAVRTATCVAHTNVKCMLLMREDFVDMLGNMADLIERSYKDHELDESFRDDGHEHSGDHPRGEKFNKSDFDIKRTLGVGAYGYVKLVQWKHAAKGSDQYYALKCISREKIEEKRQQKKIKREEDIMKALVHPFIARCFNVMEDQKGKYFLMEALCGGELCEMLYFESTFPEDWTMFYAASVLTALAHMHERKIAYRDLKTENLVLDEAGFVKVVDFGLAKKITSGQTYTFCGTPDYLAPEVILNEGYDWGVDYWGLGVLIYEMGAGVAPFYAENPMDVPMPEKFSRALVSIIKKLLHTSQTKRLGRTAGGATTVMCHRWFSNFDWDGLMECRLKPPIKPEIKSPEEESGSSHDVEGFAIDFL</sequence>
<dbReference type="FunFam" id="1.10.510.10:FF:000465">
    <property type="entry name" value="Non-specific serine/threonine protein kinase"/>
    <property type="match status" value="1"/>
</dbReference>
<evidence type="ECO:0000256" key="7">
    <source>
        <dbReference type="ARBA" id="ARBA00022777"/>
    </source>
</evidence>
<feature type="region of interest" description="Disordered" evidence="13">
    <location>
        <begin position="1"/>
        <end position="98"/>
    </location>
</feature>
<dbReference type="InterPro" id="IPR000719">
    <property type="entry name" value="Prot_kinase_dom"/>
</dbReference>
<feature type="region of interest" description="Disordered" evidence="13">
    <location>
        <begin position="657"/>
        <end position="680"/>
    </location>
</feature>
<proteinExistence type="inferred from homology"/>
<dbReference type="Pfam" id="PF00069">
    <property type="entry name" value="Pkinase"/>
    <property type="match status" value="2"/>
</dbReference>
<feature type="binding site" evidence="12">
    <location>
        <position position="413"/>
    </location>
    <ligand>
        <name>ATP</name>
        <dbReference type="ChEBI" id="CHEBI:30616"/>
    </ligand>
</feature>
<comment type="similarity">
    <text evidence="1">Belongs to the protein kinase superfamily. AGC Ser/Thr protein kinase family. cGMP subfamily.</text>
</comment>
<dbReference type="PROSITE" id="PS51285">
    <property type="entry name" value="AGC_KINASE_CTER"/>
    <property type="match status" value="2"/>
</dbReference>
<dbReference type="InterPro" id="IPR008271">
    <property type="entry name" value="Ser/Thr_kinase_AS"/>
</dbReference>
<evidence type="ECO:0000259" key="15">
    <source>
        <dbReference type="PROSITE" id="PS50042"/>
    </source>
</evidence>
<dbReference type="InterPro" id="IPR018488">
    <property type="entry name" value="cNMP-bd_CS"/>
</dbReference>
<dbReference type="PROSITE" id="PS50042">
    <property type="entry name" value="CNMP_BINDING_3"/>
    <property type="match status" value="4"/>
</dbReference>
<evidence type="ECO:0000256" key="4">
    <source>
        <dbReference type="ARBA" id="ARBA00022535"/>
    </source>
</evidence>
<dbReference type="Gene3D" id="1.10.510.10">
    <property type="entry name" value="Transferase(Phosphotransferase) domain 1"/>
    <property type="match status" value="2"/>
</dbReference>
<dbReference type="GO" id="GO:0016480">
    <property type="term" value="P:negative regulation of transcription by RNA polymerase III"/>
    <property type="evidence" value="ECO:0007669"/>
    <property type="project" value="InterPro"/>
</dbReference>
<dbReference type="GO" id="GO:0004692">
    <property type="term" value="F:cGMP-dependent protein kinase activity"/>
    <property type="evidence" value="ECO:0007669"/>
    <property type="project" value="UniProtKB-EC"/>
</dbReference>
<dbReference type="PANTHER" id="PTHR24353">
    <property type="entry name" value="CYCLIC NUCLEOTIDE-DEPENDENT PROTEIN KINASE"/>
    <property type="match status" value="1"/>
</dbReference>
<feature type="compositionally biased region" description="Acidic residues" evidence="13">
    <location>
        <begin position="1080"/>
        <end position="1091"/>
    </location>
</feature>
<comment type="caution">
    <text evidence="17">The sequence shown here is derived from an EMBL/GenBank/DDBJ whole genome shotgun (WGS) entry which is preliminary data.</text>
</comment>
<name>A0AAD9DID1_9STRA</name>
<keyword evidence="5 17" id="KW-0808">Transferase</keyword>
<evidence type="ECO:0000313" key="17">
    <source>
        <dbReference type="EMBL" id="KAK1748302.1"/>
    </source>
</evidence>
<dbReference type="SMART" id="SM00133">
    <property type="entry name" value="S_TK_X"/>
    <property type="match status" value="2"/>
</dbReference>
<evidence type="ECO:0000256" key="10">
    <source>
        <dbReference type="ARBA" id="ARBA00047298"/>
    </source>
</evidence>
<keyword evidence="9" id="KW-0142">cGMP-binding</keyword>
<feature type="compositionally biased region" description="Low complexity" evidence="13">
    <location>
        <begin position="803"/>
        <end position="815"/>
    </location>
</feature>
<feature type="domain" description="Protein kinase" evidence="14">
    <location>
        <begin position="379"/>
        <end position="639"/>
    </location>
</feature>
<dbReference type="InterPro" id="IPR000961">
    <property type="entry name" value="AGC-kinase_C"/>
</dbReference>
<dbReference type="SMART" id="SM00220">
    <property type="entry name" value="S_TKc"/>
    <property type="match status" value="2"/>
</dbReference>
<dbReference type="InterPro" id="IPR000595">
    <property type="entry name" value="cNMP-bd_dom"/>
</dbReference>
<keyword evidence="7 17" id="KW-0418">Kinase</keyword>
<feature type="domain" description="AGC-kinase C-terminal" evidence="16">
    <location>
        <begin position="640"/>
        <end position="700"/>
    </location>
</feature>
<evidence type="ECO:0000256" key="11">
    <source>
        <dbReference type="ARBA" id="ARBA00047462"/>
    </source>
</evidence>
<feature type="region of interest" description="Disordered" evidence="13">
    <location>
        <begin position="701"/>
        <end position="817"/>
    </location>
</feature>
<feature type="domain" description="AGC-kinase C-terminal" evidence="16">
    <location>
        <begin position="1666"/>
        <end position="1707"/>
    </location>
</feature>
<dbReference type="PROSITE" id="PS50011">
    <property type="entry name" value="PROTEIN_KINASE_DOM"/>
    <property type="match status" value="2"/>
</dbReference>
<evidence type="ECO:0000313" key="18">
    <source>
        <dbReference type="Proteomes" id="UP001224775"/>
    </source>
</evidence>
<dbReference type="GO" id="GO:0005524">
    <property type="term" value="F:ATP binding"/>
    <property type="evidence" value="ECO:0007669"/>
    <property type="project" value="UniProtKB-UniRule"/>
</dbReference>
<dbReference type="EC" id="2.7.11.12" evidence="2"/>
<dbReference type="Pfam" id="PF00027">
    <property type="entry name" value="cNMP_binding"/>
    <property type="match status" value="4"/>
</dbReference>
<feature type="domain" description="Cyclic nucleotide-binding" evidence="15">
    <location>
        <begin position="1272"/>
        <end position="1390"/>
    </location>
</feature>
<feature type="region of interest" description="Disordered" evidence="13">
    <location>
        <begin position="1392"/>
        <end position="1411"/>
    </location>
</feature>
<keyword evidence="3" id="KW-0723">Serine/threonine-protein kinase</keyword>
<dbReference type="InterPro" id="IPR014710">
    <property type="entry name" value="RmlC-like_jellyroll"/>
</dbReference>
<comment type="catalytic activity">
    <reaction evidence="11">
        <text>L-seryl-[protein] + ATP = O-phospho-L-seryl-[protein] + ADP + H(+)</text>
        <dbReference type="Rhea" id="RHEA:17989"/>
        <dbReference type="Rhea" id="RHEA-COMP:9863"/>
        <dbReference type="Rhea" id="RHEA-COMP:11604"/>
        <dbReference type="ChEBI" id="CHEBI:15378"/>
        <dbReference type="ChEBI" id="CHEBI:29999"/>
        <dbReference type="ChEBI" id="CHEBI:30616"/>
        <dbReference type="ChEBI" id="CHEBI:83421"/>
        <dbReference type="ChEBI" id="CHEBI:456216"/>
        <dbReference type="EC" id="2.7.11.12"/>
    </reaction>
</comment>
<dbReference type="InterPro" id="IPR011009">
    <property type="entry name" value="Kinase-like_dom_sf"/>
</dbReference>
<feature type="domain" description="Cyclic nucleotide-binding" evidence="15">
    <location>
        <begin position="134"/>
        <end position="249"/>
    </location>
</feature>
<evidence type="ECO:0000256" key="6">
    <source>
        <dbReference type="ARBA" id="ARBA00022741"/>
    </source>
</evidence>
<dbReference type="InterPro" id="IPR038564">
    <property type="entry name" value="Maf1_sf"/>
</dbReference>
<comment type="catalytic activity">
    <reaction evidence="10">
        <text>L-threonyl-[protein] + ATP = O-phospho-L-threonyl-[protein] + ADP + H(+)</text>
        <dbReference type="Rhea" id="RHEA:46608"/>
        <dbReference type="Rhea" id="RHEA-COMP:11060"/>
        <dbReference type="Rhea" id="RHEA-COMP:11605"/>
        <dbReference type="ChEBI" id="CHEBI:15378"/>
        <dbReference type="ChEBI" id="CHEBI:30013"/>
        <dbReference type="ChEBI" id="CHEBI:30616"/>
        <dbReference type="ChEBI" id="CHEBI:61977"/>
        <dbReference type="ChEBI" id="CHEBI:456216"/>
        <dbReference type="EC" id="2.7.11.12"/>
    </reaction>
</comment>
<evidence type="ECO:0000256" key="9">
    <source>
        <dbReference type="ARBA" id="ARBA00022992"/>
    </source>
</evidence>
<dbReference type="SUPFAM" id="SSF51206">
    <property type="entry name" value="cAMP-binding domain-like"/>
    <property type="match status" value="4"/>
</dbReference>